<protein>
    <recommendedName>
        <fullName evidence="4">DUF4142 domain-containing protein</fullName>
    </recommendedName>
</protein>
<dbReference type="PROSITE" id="PS51257">
    <property type="entry name" value="PROKAR_LIPOPROTEIN"/>
    <property type="match status" value="1"/>
</dbReference>
<keyword evidence="3" id="KW-0732">Signal</keyword>
<keyword evidence="1" id="KW-0175">Coiled coil</keyword>
<feature type="compositionally biased region" description="Low complexity" evidence="2">
    <location>
        <begin position="34"/>
        <end position="46"/>
    </location>
</feature>
<evidence type="ECO:0000256" key="1">
    <source>
        <dbReference type="SAM" id="Coils"/>
    </source>
</evidence>
<dbReference type="PANTHER" id="PTHR38593:SF1">
    <property type="entry name" value="BLR2558 PROTEIN"/>
    <property type="match status" value="1"/>
</dbReference>
<dbReference type="OrthoDB" id="5997278at2"/>
<feature type="region of interest" description="Disordered" evidence="2">
    <location>
        <begin position="25"/>
        <end position="54"/>
    </location>
</feature>
<dbReference type="Pfam" id="PF13628">
    <property type="entry name" value="DUF4142"/>
    <property type="match status" value="1"/>
</dbReference>
<evidence type="ECO:0000259" key="4">
    <source>
        <dbReference type="Pfam" id="PF13628"/>
    </source>
</evidence>
<evidence type="ECO:0000256" key="3">
    <source>
        <dbReference type="SAM" id="SignalP"/>
    </source>
</evidence>
<feature type="chain" id="PRO_5015760479" description="DUF4142 domain-containing protein" evidence="3">
    <location>
        <begin position="21"/>
        <end position="200"/>
    </location>
</feature>
<evidence type="ECO:0000313" key="5">
    <source>
        <dbReference type="EMBL" id="PPT90622.1"/>
    </source>
</evidence>
<keyword evidence="6" id="KW-1185">Reference proteome</keyword>
<feature type="signal peptide" evidence="3">
    <location>
        <begin position="1"/>
        <end position="20"/>
    </location>
</feature>
<name>A0A2S6ZEF5_9XANT</name>
<proteinExistence type="predicted"/>
<dbReference type="InterPro" id="IPR025419">
    <property type="entry name" value="DUF4142"/>
</dbReference>
<comment type="caution">
    <text evidence="5">The sequence shown here is derived from an EMBL/GenBank/DDBJ whole genome shotgun (WGS) entry which is preliminary data.</text>
</comment>
<dbReference type="EMBL" id="MIGX01000051">
    <property type="protein sequence ID" value="PPT90622.1"/>
    <property type="molecule type" value="Genomic_DNA"/>
</dbReference>
<accession>A0A2S6ZEF5</accession>
<dbReference type="Proteomes" id="UP000239898">
    <property type="component" value="Unassembled WGS sequence"/>
</dbReference>
<feature type="domain" description="DUF4142" evidence="4">
    <location>
        <begin position="74"/>
        <end position="195"/>
    </location>
</feature>
<dbReference type="PANTHER" id="PTHR38593">
    <property type="entry name" value="BLR2558 PROTEIN"/>
    <property type="match status" value="1"/>
</dbReference>
<dbReference type="AlphaFoldDB" id="A0A2S6ZEF5"/>
<gene>
    <name evidence="5" type="ORF">XthCFBP4691_11570</name>
</gene>
<organism evidence="5 6">
    <name type="scientific">Xanthomonas theicola</name>
    <dbReference type="NCBI Taxonomy" id="56464"/>
    <lineage>
        <taxon>Bacteria</taxon>
        <taxon>Pseudomonadati</taxon>
        <taxon>Pseudomonadota</taxon>
        <taxon>Gammaproteobacteria</taxon>
        <taxon>Lysobacterales</taxon>
        <taxon>Lysobacteraceae</taxon>
        <taxon>Xanthomonas</taxon>
    </lineage>
</organism>
<dbReference type="RefSeq" id="WP_128420555.1">
    <property type="nucleotide sequence ID" value="NZ_CP049017.1"/>
</dbReference>
<reference evidence="5 6" key="1">
    <citation type="submission" date="2016-08" db="EMBL/GenBank/DDBJ databases">
        <title>Evolution of the type three secretion system and type three effector repertoires in Xanthomonas.</title>
        <authorList>
            <person name="Merda D."/>
            <person name="Briand M."/>
            <person name="Bosis E."/>
            <person name="Rousseau C."/>
            <person name="Portier P."/>
            <person name="Jacques M.-A."/>
            <person name="Fischer-Le Saux M."/>
        </authorList>
    </citation>
    <scope>NUCLEOTIDE SEQUENCE [LARGE SCALE GENOMIC DNA]</scope>
    <source>
        <strain evidence="5 6">CFBP 4691</strain>
    </source>
</reference>
<sequence>MTQRLNMSRPSILAALAALALSGCGKPGDQTSRTAPATSPQPTTAAVGGESGRAPIAGDASAKAMLQVLEGNAVALSQQALSRNVSGSVADFAREVVAAHHGAAAADAGKGGPGDADKIAAQAAKGRAQLQALSQEPDDSAYMNAYMATMVRSYSDALAVIDAELVPAAQQEATKRELQQARSRIAERLERAQALASARY</sequence>
<evidence type="ECO:0000256" key="2">
    <source>
        <dbReference type="SAM" id="MobiDB-lite"/>
    </source>
</evidence>
<evidence type="ECO:0000313" key="6">
    <source>
        <dbReference type="Proteomes" id="UP000239898"/>
    </source>
</evidence>
<feature type="coiled-coil region" evidence="1">
    <location>
        <begin position="168"/>
        <end position="195"/>
    </location>
</feature>